<evidence type="ECO:0000256" key="16">
    <source>
        <dbReference type="SAM" id="MobiDB-lite"/>
    </source>
</evidence>
<dbReference type="Pfam" id="PF21010">
    <property type="entry name" value="HA2_C"/>
    <property type="match status" value="1"/>
</dbReference>
<dbReference type="EC" id="3.6.4.13" evidence="3"/>
<comment type="catalytic activity">
    <reaction evidence="15">
        <text>ATP + H2O = ADP + phosphate + H(+)</text>
        <dbReference type="Rhea" id="RHEA:13065"/>
        <dbReference type="ChEBI" id="CHEBI:15377"/>
        <dbReference type="ChEBI" id="CHEBI:15378"/>
        <dbReference type="ChEBI" id="CHEBI:30616"/>
        <dbReference type="ChEBI" id="CHEBI:43474"/>
        <dbReference type="ChEBI" id="CHEBI:456216"/>
        <dbReference type="EC" id="3.6.4.13"/>
    </reaction>
</comment>
<evidence type="ECO:0000313" key="19">
    <source>
        <dbReference type="EMBL" id="JAS28492.1"/>
    </source>
</evidence>
<evidence type="ECO:0000256" key="14">
    <source>
        <dbReference type="ARBA" id="ARBA00023254"/>
    </source>
</evidence>
<accession>A0A1B6DS36</accession>
<evidence type="ECO:0000256" key="10">
    <source>
        <dbReference type="ARBA" id="ARBA00022806"/>
    </source>
</evidence>
<evidence type="ECO:0000256" key="5">
    <source>
        <dbReference type="ARBA" id="ARBA00022473"/>
    </source>
</evidence>
<keyword evidence="10" id="KW-0347">Helicase</keyword>
<evidence type="ECO:0000259" key="18">
    <source>
        <dbReference type="PROSITE" id="PS51194"/>
    </source>
</evidence>
<evidence type="ECO:0000256" key="12">
    <source>
        <dbReference type="ARBA" id="ARBA00022871"/>
    </source>
</evidence>
<dbReference type="PROSITE" id="PS51192">
    <property type="entry name" value="HELICASE_ATP_BIND_1"/>
    <property type="match status" value="1"/>
</dbReference>
<dbReference type="InterPro" id="IPR027417">
    <property type="entry name" value="P-loop_NTPase"/>
</dbReference>
<dbReference type="GO" id="GO:0003724">
    <property type="term" value="F:RNA helicase activity"/>
    <property type="evidence" value="ECO:0007669"/>
    <property type="project" value="UniProtKB-EC"/>
</dbReference>
<dbReference type="PANTHER" id="PTHR18934">
    <property type="entry name" value="ATP-DEPENDENT RNA HELICASE"/>
    <property type="match status" value="1"/>
</dbReference>
<evidence type="ECO:0000256" key="4">
    <source>
        <dbReference type="ARBA" id="ARBA00013352"/>
    </source>
</evidence>
<evidence type="ECO:0000259" key="17">
    <source>
        <dbReference type="PROSITE" id="PS51192"/>
    </source>
</evidence>
<keyword evidence="7" id="KW-0547">Nucleotide-binding</keyword>
<dbReference type="GO" id="GO:0005524">
    <property type="term" value="F:ATP binding"/>
    <property type="evidence" value="ECO:0007669"/>
    <property type="project" value="UniProtKB-KW"/>
</dbReference>
<dbReference type="Gene3D" id="2.40.50.90">
    <property type="match status" value="1"/>
</dbReference>
<evidence type="ECO:0000256" key="15">
    <source>
        <dbReference type="ARBA" id="ARBA00047984"/>
    </source>
</evidence>
<feature type="region of interest" description="Disordered" evidence="16">
    <location>
        <begin position="1087"/>
        <end position="1118"/>
    </location>
</feature>
<evidence type="ECO:0000256" key="2">
    <source>
        <dbReference type="ARBA" id="ARBA00008792"/>
    </source>
</evidence>
<dbReference type="GO" id="GO:0005737">
    <property type="term" value="C:cytoplasm"/>
    <property type="evidence" value="ECO:0007669"/>
    <property type="project" value="UniProtKB-SubCell"/>
</dbReference>
<dbReference type="GO" id="GO:0030154">
    <property type="term" value="P:cell differentiation"/>
    <property type="evidence" value="ECO:0007669"/>
    <property type="project" value="UniProtKB-KW"/>
</dbReference>
<dbReference type="PROSITE" id="PS00028">
    <property type="entry name" value="ZINC_FINGER_C2H2_1"/>
    <property type="match status" value="1"/>
</dbReference>
<feature type="domain" description="Helicase C-terminal" evidence="18">
    <location>
        <begin position="362"/>
        <end position="532"/>
    </location>
</feature>
<evidence type="ECO:0000256" key="13">
    <source>
        <dbReference type="ARBA" id="ARBA00023158"/>
    </source>
</evidence>
<keyword evidence="8" id="KW-0221">Differentiation</keyword>
<dbReference type="InterPro" id="IPR035437">
    <property type="entry name" value="SNase_OB-fold_sf"/>
</dbReference>
<evidence type="ECO:0000256" key="3">
    <source>
        <dbReference type="ARBA" id="ARBA00012552"/>
    </source>
</evidence>
<dbReference type="SUPFAM" id="SSF52540">
    <property type="entry name" value="P-loop containing nucleoside triphosphate hydrolases"/>
    <property type="match status" value="1"/>
</dbReference>
<dbReference type="Pfam" id="PF00271">
    <property type="entry name" value="Helicase_C"/>
    <property type="match status" value="1"/>
</dbReference>
<evidence type="ECO:0000256" key="11">
    <source>
        <dbReference type="ARBA" id="ARBA00022840"/>
    </source>
</evidence>
<comment type="subcellular location">
    <subcellularLocation>
        <location evidence="1">Cytoplasm</location>
    </subcellularLocation>
</comment>
<dbReference type="GO" id="GO:0003723">
    <property type="term" value="F:RNA binding"/>
    <property type="evidence" value="ECO:0007669"/>
    <property type="project" value="TreeGrafter"/>
</dbReference>
<protein>
    <recommendedName>
        <fullName evidence="4">Probable ATP-dependent RNA helicase spindle-E</fullName>
        <ecNumber evidence="3">3.6.4.13</ecNumber>
    </recommendedName>
</protein>
<dbReference type="GO" id="GO:0007283">
    <property type="term" value="P:spermatogenesis"/>
    <property type="evidence" value="ECO:0007669"/>
    <property type="project" value="UniProtKB-KW"/>
</dbReference>
<dbReference type="Gene3D" id="1.20.120.1080">
    <property type="match status" value="1"/>
</dbReference>
<dbReference type="PROSITE" id="PS51194">
    <property type="entry name" value="HELICASE_CTER"/>
    <property type="match status" value="1"/>
</dbReference>
<dbReference type="SMART" id="SM00490">
    <property type="entry name" value="HELICc"/>
    <property type="match status" value="1"/>
</dbReference>
<dbReference type="SUPFAM" id="SSF63748">
    <property type="entry name" value="Tudor/PWWP/MBT"/>
    <property type="match status" value="1"/>
</dbReference>
<dbReference type="Gene3D" id="3.40.50.300">
    <property type="entry name" value="P-loop containing nucleotide triphosphate hydrolases"/>
    <property type="match status" value="2"/>
</dbReference>
<keyword evidence="5" id="KW-0217">Developmental protein</keyword>
<evidence type="ECO:0000256" key="1">
    <source>
        <dbReference type="ARBA" id="ARBA00004496"/>
    </source>
</evidence>
<dbReference type="PANTHER" id="PTHR18934:SF113">
    <property type="entry name" value="ATP-DEPENDENT RNA HELICASE TDRD9"/>
    <property type="match status" value="1"/>
</dbReference>
<keyword evidence="14" id="KW-0469">Meiosis</keyword>
<dbReference type="Pfam" id="PF00567">
    <property type="entry name" value="TUDOR"/>
    <property type="match status" value="1"/>
</dbReference>
<organism evidence="19">
    <name type="scientific">Clastoptera arizonana</name>
    <name type="common">Arizona spittle bug</name>
    <dbReference type="NCBI Taxonomy" id="38151"/>
    <lineage>
        <taxon>Eukaryota</taxon>
        <taxon>Metazoa</taxon>
        <taxon>Ecdysozoa</taxon>
        <taxon>Arthropoda</taxon>
        <taxon>Hexapoda</taxon>
        <taxon>Insecta</taxon>
        <taxon>Pterygota</taxon>
        <taxon>Neoptera</taxon>
        <taxon>Paraneoptera</taxon>
        <taxon>Hemiptera</taxon>
        <taxon>Auchenorrhyncha</taxon>
        <taxon>Cercopoidea</taxon>
        <taxon>Clastopteridae</taxon>
        <taxon>Clastoptera</taxon>
    </lineage>
</organism>
<keyword evidence="9" id="KW-0378">Hydrolase</keyword>
<dbReference type="InterPro" id="IPR011545">
    <property type="entry name" value="DEAD/DEAH_box_helicase_dom"/>
</dbReference>
<evidence type="ECO:0000256" key="9">
    <source>
        <dbReference type="ARBA" id="ARBA00022801"/>
    </source>
</evidence>
<feature type="domain" description="Helicase ATP-binding" evidence="17">
    <location>
        <begin position="136"/>
        <end position="302"/>
    </location>
</feature>
<keyword evidence="13" id="KW-0943">RNA-mediated gene silencing</keyword>
<proteinExistence type="inferred from homology"/>
<sequence length="1434" mass="163078">MSLAALLDKNKTLVKKKVKGGLTEGHVLPVNKDSQNCDFEQDIKKTPSYNYVKEYNDEDTRRYFEATFGCANTTSSDPEQKESLLSKMETLSVGTSIANHRDLDKEQNSNIYSNYQFIPNDVELDLNVCRKKNEILKMIKTNPVLIIKGATGCGKTTQIPQFILESCAKENVRCNIIVTQPRRIAAISVAKRVCDERNWELGTIVGYQVGLDKKVSEDTRLLYCTTGVLLQKLISAKTMCEYTHIILDEIHERDEEMDFTLLVVRKLFRMNSPMVKIILMSATMDTSRFANYFSVYINPVTLSPAVVYDIGKKHNYDVHAFYLNDLDPIGGKRLIPEMEFSKPGISDKVFTLSVQLIEQFNSLDSLDNNSYRGSVLVFLPGIREIEVLYEKLKESEEESEEQKYWLCPLHSSITADEQLKVFHHPPPGVRKIILSTNIAESSITVPDIEYVVDFCLTKHLIYDDETNFSHLQVTWASKNNCEQRAGRTGRVNSGRVYRLVSTDFYSRFSQEQKPVLLSSPLTRVVLKTKILGFDSPTATLALALDPPDHYKIQQTVLVLKQLGAMLLTTNGCFVPDDGDITYIGRIMAHLPVDVQVSKLIILGHMFDVLEEAIIMGCAMSVKSIFREPFQEQLQIYNSKLTWADSTCSDLVAYLNAYQVWRKQTFEGKFESSKNREKEFGLRYYIEIKALKELSKLEIDIKSRLKDFLIEAFPSSEKRAWSDKEKPLILKIAIAGAFYPNYFVRNARVGQIDEREAVRILENRDPFSTVYLKNMPQPAECYAKQVRKALFPCARDLRLSTNGANKLFVEFPNIGPKAARPVGDIPGKIAMAVYRAVKLKQLNKPITIHTLNPATTNQLSQRKKKTLFSNLGSESEESTTEDNVTSNVNLPGGKTIEITITYVENPGRFWAMQHTFTEVTRVQRLLRLTTANYLEPLKELPKIGGMVVAPYRDLNQLRYYRARVTSILEDNIAVYFCDFGNSQIVHSSDLRMISNLSELERKEFEKEKDAAFECTLAEIQPAMVMNPNGEWCHEATKIICNLRSSCLAEIYSIVNDVVSLKLFSNNMGDININKLLISKGYAENAEESYLSKEDHDNRDRNDSGERIPGTKQKQTKFLDDTTQQVEATEAKYSTRLIGPYSPLEMNVYPTTKNGSGKLVVINWSSVNSVLLDGDPQDPHERLLVAGNVGINEAGNQLNLRNTTLLPNIHGLSAILSMLFAPRVELRRNDRKSKLIGALCGLGTDNEGVPLFPGNDMEVVFDCEFSIKDIQLINKVRFWMNTRVCSTSRVSIDEMTPMDVIYCQQNITKSLLDLLREPRGSQGVYFNPKPYQWNLIDKSEMICPVTKKCDFIEPVFDLVWGVPFEDDPNEIKELLIHIMWLHSLSTCGSTVQNINCDLCQLNFKNVVLLKIHMETSYHKNLERKIFKKAEEYNVEI</sequence>
<dbReference type="EMBL" id="GEDC01008806">
    <property type="protein sequence ID" value="JAS28492.1"/>
    <property type="molecule type" value="Transcribed_RNA"/>
</dbReference>
<evidence type="ECO:0000256" key="8">
    <source>
        <dbReference type="ARBA" id="ARBA00022782"/>
    </source>
</evidence>
<dbReference type="InterPro" id="IPR014001">
    <property type="entry name" value="Helicase_ATP-bd"/>
</dbReference>
<dbReference type="InterPro" id="IPR001650">
    <property type="entry name" value="Helicase_C-like"/>
</dbReference>
<name>A0A1B6DS36_9HEMI</name>
<dbReference type="InterPro" id="IPR013087">
    <property type="entry name" value="Znf_C2H2_type"/>
</dbReference>
<gene>
    <name evidence="19" type="ORF">g.37391</name>
</gene>
<dbReference type="Gene3D" id="2.30.30.140">
    <property type="match status" value="1"/>
</dbReference>
<keyword evidence="12" id="KW-0744">Spermatogenesis</keyword>
<feature type="compositionally biased region" description="Basic and acidic residues" evidence="16">
    <location>
        <begin position="1088"/>
        <end position="1104"/>
    </location>
</feature>
<evidence type="ECO:0000256" key="6">
    <source>
        <dbReference type="ARBA" id="ARBA00022490"/>
    </source>
</evidence>
<comment type="similarity">
    <text evidence="2">Belongs to the DEAD box helicase family. DEAH subfamily.</text>
</comment>
<dbReference type="GO" id="GO:0031047">
    <property type="term" value="P:regulatory ncRNA-mediated gene silencing"/>
    <property type="evidence" value="ECO:0007669"/>
    <property type="project" value="UniProtKB-KW"/>
</dbReference>
<dbReference type="Pfam" id="PF00270">
    <property type="entry name" value="DEAD"/>
    <property type="match status" value="1"/>
</dbReference>
<dbReference type="CDD" id="cd18791">
    <property type="entry name" value="SF2_C_RHA"/>
    <property type="match status" value="1"/>
</dbReference>
<feature type="region of interest" description="Disordered" evidence="16">
    <location>
        <begin position="868"/>
        <end position="887"/>
    </location>
</feature>
<evidence type="ECO:0000256" key="7">
    <source>
        <dbReference type="ARBA" id="ARBA00022741"/>
    </source>
</evidence>
<keyword evidence="11" id="KW-0067">ATP-binding</keyword>
<dbReference type="InterPro" id="IPR007502">
    <property type="entry name" value="Helicase-assoc_dom"/>
</dbReference>
<dbReference type="SMART" id="SM00487">
    <property type="entry name" value="DEXDc"/>
    <property type="match status" value="1"/>
</dbReference>
<dbReference type="GO" id="GO:0051321">
    <property type="term" value="P:meiotic cell cycle"/>
    <property type="evidence" value="ECO:0007669"/>
    <property type="project" value="UniProtKB-KW"/>
</dbReference>
<dbReference type="InterPro" id="IPR002999">
    <property type="entry name" value="Tudor"/>
</dbReference>
<dbReference type="SMART" id="SM00847">
    <property type="entry name" value="HA2"/>
    <property type="match status" value="1"/>
</dbReference>
<dbReference type="GO" id="GO:0016787">
    <property type="term" value="F:hydrolase activity"/>
    <property type="evidence" value="ECO:0007669"/>
    <property type="project" value="UniProtKB-KW"/>
</dbReference>
<keyword evidence="6" id="KW-0963">Cytoplasm</keyword>
<reference evidence="19" key="1">
    <citation type="submission" date="2015-12" db="EMBL/GenBank/DDBJ databases">
        <title>De novo transcriptome assembly of four potential Pierce s Disease insect vectors from Arizona vineyards.</title>
        <authorList>
            <person name="Tassone E.E."/>
        </authorList>
    </citation>
    <scope>NUCLEOTIDE SEQUENCE</scope>
</reference>
<dbReference type="SMART" id="SM00333">
    <property type="entry name" value="TUDOR"/>
    <property type="match status" value="1"/>
</dbReference>